<dbReference type="InterPro" id="IPR007197">
    <property type="entry name" value="rSAM"/>
</dbReference>
<evidence type="ECO:0000256" key="11">
    <source>
        <dbReference type="ARBA" id="ARBA00023014"/>
    </source>
</evidence>
<dbReference type="InterPro" id="IPR040072">
    <property type="entry name" value="Methyltransferase_A"/>
</dbReference>
<feature type="domain" description="Radical SAM core" evidence="13">
    <location>
        <begin position="116"/>
        <end position="350"/>
    </location>
</feature>
<dbReference type="CDD" id="cd01335">
    <property type="entry name" value="Radical_SAM"/>
    <property type="match status" value="1"/>
</dbReference>
<keyword evidence="4" id="KW-0004">4Fe-4S</keyword>
<evidence type="ECO:0000256" key="8">
    <source>
        <dbReference type="ARBA" id="ARBA00022691"/>
    </source>
</evidence>
<dbReference type="Gene3D" id="3.20.20.70">
    <property type="entry name" value="Aldolase class I"/>
    <property type="match status" value="1"/>
</dbReference>
<dbReference type="EMBL" id="SIHJ01000004">
    <property type="protein sequence ID" value="TWT31010.1"/>
    <property type="molecule type" value="Genomic_DNA"/>
</dbReference>
<evidence type="ECO:0000256" key="5">
    <source>
        <dbReference type="ARBA" id="ARBA00022490"/>
    </source>
</evidence>
<evidence type="ECO:0000256" key="2">
    <source>
        <dbReference type="ARBA" id="ARBA00004496"/>
    </source>
</evidence>
<dbReference type="SFLD" id="SFLDF00275">
    <property type="entry name" value="adenosine_C2_methyltransferase"/>
    <property type="match status" value="1"/>
</dbReference>
<evidence type="ECO:0000256" key="7">
    <source>
        <dbReference type="ARBA" id="ARBA00022679"/>
    </source>
</evidence>
<comment type="subcellular location">
    <subcellularLocation>
        <location evidence="2">Cytoplasm</location>
    </subcellularLocation>
</comment>
<dbReference type="InterPro" id="IPR004383">
    <property type="entry name" value="rRNA_lsu_MTrfase_RlmN/Cfr"/>
</dbReference>
<comment type="caution">
    <text evidence="14">The sequence shown here is derived from an EMBL/GenBank/DDBJ whole genome shotgun (WGS) entry which is preliminary data.</text>
</comment>
<evidence type="ECO:0000313" key="15">
    <source>
        <dbReference type="Proteomes" id="UP000316714"/>
    </source>
</evidence>
<evidence type="ECO:0000256" key="10">
    <source>
        <dbReference type="ARBA" id="ARBA00023004"/>
    </source>
</evidence>
<organism evidence="14 15">
    <name type="scientific">Posidoniimonas corsicana</name>
    <dbReference type="NCBI Taxonomy" id="1938618"/>
    <lineage>
        <taxon>Bacteria</taxon>
        <taxon>Pseudomonadati</taxon>
        <taxon>Planctomycetota</taxon>
        <taxon>Planctomycetia</taxon>
        <taxon>Pirellulales</taxon>
        <taxon>Lacipirellulaceae</taxon>
        <taxon>Posidoniimonas</taxon>
    </lineage>
</organism>
<protein>
    <submittedName>
        <fullName evidence="14">Ribosomal RNA large subunit methyltransferase Cfr</fullName>
        <ecNumber evidence="14">2.1.1.224</ecNumber>
    </submittedName>
</protein>
<keyword evidence="12" id="KW-1015">Disulfide bond</keyword>
<dbReference type="SUPFAM" id="SSF102114">
    <property type="entry name" value="Radical SAM enzymes"/>
    <property type="match status" value="1"/>
</dbReference>
<evidence type="ECO:0000256" key="4">
    <source>
        <dbReference type="ARBA" id="ARBA00022485"/>
    </source>
</evidence>
<proteinExistence type="inferred from homology"/>
<keyword evidence="6 14" id="KW-0489">Methyltransferase</keyword>
<comment type="cofactor">
    <cofactor evidence="1">
        <name>[4Fe-4S] cluster</name>
        <dbReference type="ChEBI" id="CHEBI:49883"/>
    </cofactor>
</comment>
<keyword evidence="15" id="KW-1185">Reference proteome</keyword>
<dbReference type="EC" id="2.1.1.224" evidence="14"/>
<keyword evidence="8" id="KW-0949">S-adenosyl-L-methionine</keyword>
<dbReference type="GO" id="GO:0008173">
    <property type="term" value="F:RNA methyltransferase activity"/>
    <property type="evidence" value="ECO:0007669"/>
    <property type="project" value="InterPro"/>
</dbReference>
<dbReference type="PANTHER" id="PTHR30544">
    <property type="entry name" value="23S RRNA METHYLTRANSFERASE"/>
    <property type="match status" value="1"/>
</dbReference>
<keyword evidence="11" id="KW-0411">Iron-sulfur</keyword>
<name>A0A5C5UZG6_9BACT</name>
<dbReference type="PANTHER" id="PTHR30544:SF5">
    <property type="entry name" value="RADICAL SAM CORE DOMAIN-CONTAINING PROTEIN"/>
    <property type="match status" value="1"/>
</dbReference>
<evidence type="ECO:0000256" key="9">
    <source>
        <dbReference type="ARBA" id="ARBA00022723"/>
    </source>
</evidence>
<dbReference type="GO" id="GO:0070475">
    <property type="term" value="P:rRNA base methylation"/>
    <property type="evidence" value="ECO:0007669"/>
    <property type="project" value="TreeGrafter"/>
</dbReference>
<keyword evidence="5" id="KW-0963">Cytoplasm</keyword>
<dbReference type="GO" id="GO:0030488">
    <property type="term" value="P:tRNA methylation"/>
    <property type="evidence" value="ECO:0007669"/>
    <property type="project" value="TreeGrafter"/>
</dbReference>
<keyword evidence="10" id="KW-0408">Iron</keyword>
<dbReference type="Proteomes" id="UP000316714">
    <property type="component" value="Unassembled WGS sequence"/>
</dbReference>
<evidence type="ECO:0000256" key="3">
    <source>
        <dbReference type="ARBA" id="ARBA00007544"/>
    </source>
</evidence>
<dbReference type="SFLD" id="SFLDS00029">
    <property type="entry name" value="Radical_SAM"/>
    <property type="match status" value="1"/>
</dbReference>
<dbReference type="GO" id="GO:0046872">
    <property type="term" value="F:metal ion binding"/>
    <property type="evidence" value="ECO:0007669"/>
    <property type="project" value="UniProtKB-KW"/>
</dbReference>
<dbReference type="PROSITE" id="PS51918">
    <property type="entry name" value="RADICAL_SAM"/>
    <property type="match status" value="1"/>
</dbReference>
<sequence>MSCGSWCDWVASILKIPMTNLIPIHDAHRIDQLRGELRIEPGLLRRLRIAFFKKGATADDALAQLPEGVRERFAERVAFHPLRLDHRADSQQDGASKLIFKTDADYLIESVILRPGTGRTALCVSSQVGCAAACDFCATGKMGMAHSLPAAAILDQLVQANQLLAAEDRRVRNLVFMGMGEPLHNEENIYEVLAALANPQLFHHSMNRVLVSTVGIPDAMIRLARRFPQVNIALSLHAVRQQAREQIVPLARKHPVDQLRATIQQLNTLQGRPVMLEHLMLAGVNDSLDEARELAAWCEGLLVHVNLIPYNPIAGAPHLIGTPPAERKAFAQVLKDAGVTTTTRYSMGQDIEAACGQLVQQGNREVAKRAAAARA</sequence>
<dbReference type="InterPro" id="IPR006638">
    <property type="entry name" value="Elp3/MiaA/NifB-like_rSAM"/>
</dbReference>
<evidence type="ECO:0000256" key="6">
    <source>
        <dbReference type="ARBA" id="ARBA00022603"/>
    </source>
</evidence>
<dbReference type="PIRSF" id="PIRSF006004">
    <property type="entry name" value="CHP00048"/>
    <property type="match status" value="1"/>
</dbReference>
<dbReference type="Pfam" id="PF04055">
    <property type="entry name" value="Radical_SAM"/>
    <property type="match status" value="1"/>
</dbReference>
<accession>A0A5C5UZG6</accession>
<gene>
    <name evidence="14" type="primary">cfr</name>
    <name evidence="14" type="ORF">KOR34_43840</name>
</gene>
<dbReference type="InterPro" id="IPR013785">
    <property type="entry name" value="Aldolase_TIM"/>
</dbReference>
<evidence type="ECO:0000259" key="13">
    <source>
        <dbReference type="PROSITE" id="PS51918"/>
    </source>
</evidence>
<dbReference type="AlphaFoldDB" id="A0A5C5UZG6"/>
<dbReference type="SMART" id="SM00729">
    <property type="entry name" value="Elp3"/>
    <property type="match status" value="1"/>
</dbReference>
<dbReference type="InterPro" id="IPR058240">
    <property type="entry name" value="rSAM_sf"/>
</dbReference>
<keyword evidence="9" id="KW-0479">Metal-binding</keyword>
<dbReference type="SFLD" id="SFLDG01062">
    <property type="entry name" value="methyltransferase_(Class_A)"/>
    <property type="match status" value="1"/>
</dbReference>
<evidence type="ECO:0000256" key="1">
    <source>
        <dbReference type="ARBA" id="ARBA00001966"/>
    </source>
</evidence>
<dbReference type="GO" id="GO:0051539">
    <property type="term" value="F:4 iron, 4 sulfur cluster binding"/>
    <property type="evidence" value="ECO:0007669"/>
    <property type="project" value="UniProtKB-KW"/>
</dbReference>
<keyword evidence="7 14" id="KW-0808">Transferase</keyword>
<dbReference type="GO" id="GO:0005737">
    <property type="term" value="C:cytoplasm"/>
    <property type="evidence" value="ECO:0007669"/>
    <property type="project" value="UniProtKB-SubCell"/>
</dbReference>
<evidence type="ECO:0000256" key="12">
    <source>
        <dbReference type="ARBA" id="ARBA00023157"/>
    </source>
</evidence>
<evidence type="ECO:0000313" key="14">
    <source>
        <dbReference type="EMBL" id="TWT31010.1"/>
    </source>
</evidence>
<comment type="similarity">
    <text evidence="3">Belongs to the radical SAM superfamily. RlmN family.</text>
</comment>
<reference evidence="14 15" key="1">
    <citation type="submission" date="2019-02" db="EMBL/GenBank/DDBJ databases">
        <title>Deep-cultivation of Planctomycetes and their phenomic and genomic characterization uncovers novel biology.</title>
        <authorList>
            <person name="Wiegand S."/>
            <person name="Jogler M."/>
            <person name="Boedeker C."/>
            <person name="Pinto D."/>
            <person name="Vollmers J."/>
            <person name="Rivas-Marin E."/>
            <person name="Kohn T."/>
            <person name="Peeters S.H."/>
            <person name="Heuer A."/>
            <person name="Rast P."/>
            <person name="Oberbeckmann S."/>
            <person name="Bunk B."/>
            <person name="Jeske O."/>
            <person name="Meyerdierks A."/>
            <person name="Storesund J.E."/>
            <person name="Kallscheuer N."/>
            <person name="Luecker S."/>
            <person name="Lage O.M."/>
            <person name="Pohl T."/>
            <person name="Merkel B.J."/>
            <person name="Hornburger P."/>
            <person name="Mueller R.-W."/>
            <person name="Bruemmer F."/>
            <person name="Labrenz M."/>
            <person name="Spormann A.M."/>
            <person name="Op Den Camp H."/>
            <person name="Overmann J."/>
            <person name="Amann R."/>
            <person name="Jetten M.S.M."/>
            <person name="Mascher T."/>
            <person name="Medema M.H."/>
            <person name="Devos D.P."/>
            <person name="Kaster A.-K."/>
            <person name="Ovreas L."/>
            <person name="Rohde M."/>
            <person name="Galperin M.Y."/>
            <person name="Jogler C."/>
        </authorList>
    </citation>
    <scope>NUCLEOTIDE SEQUENCE [LARGE SCALE GENOMIC DNA]</scope>
    <source>
        <strain evidence="14 15">KOR34</strain>
    </source>
</reference>